<evidence type="ECO:0000313" key="3">
    <source>
        <dbReference type="Proteomes" id="UP000515160"/>
    </source>
</evidence>
<keyword evidence="3" id="KW-1185">Reference proteome</keyword>
<feature type="compositionally biased region" description="Basic residues" evidence="1">
    <location>
        <begin position="260"/>
        <end position="282"/>
    </location>
</feature>
<feature type="domain" description="Myb/SANT-like DNA-binding" evidence="2">
    <location>
        <begin position="25"/>
        <end position="115"/>
    </location>
</feature>
<sequence>METKNPPTVTSSYHHQRAPRTPESYFNVPESVALLNIVKSERIQSAFQSNRKNHASVWEMVAEVLNRFSARKRTAKQCCNRYENLKKIYTQLKKNPERHVRRNWPYMFLFKEIEEQRGECWGSNGKRLALISKNHNELSYYQRRRQAAELGVLLNKDNLTPHQHNLLQSLSHAAHSTDSSQSGASKLERFLPNHFVETQLNEAPVGMPGLPSQVGCYDDNPLQLQVAGAVAAAAAAAAVAAQLQGNPSTALNEEEPQHNQHNHNHNHSHNHSHNLSHSHSHNLSHNQNHSAAFKDHEPPEAPDYDKDCNGALNLHHNNSSTTNDNNISMNLACRSEPLSEGEFNPDDIQLMQTNYNGAQNFYSPSIDQNILHPDVIVDTDNLSDCSSSASLKSIDNKRKLSTSTDGDSTNYELIEYLKRREKRDEELLKRMDAREERLMQLLERTVMAIETLAAGKAVMPSSVSVNASTTTTSSSSSSSAASSSSCTATTVAPLKEAPPSQAPAPAPTSQSAVAVDVDMEPIDADADEDEADPDAVVVVPDDNNDDTTQQNEQEQEQATET</sequence>
<evidence type="ECO:0000313" key="6">
    <source>
        <dbReference type="RefSeq" id="XP_051858269.1"/>
    </source>
</evidence>
<feature type="region of interest" description="Disordered" evidence="1">
    <location>
        <begin position="249"/>
        <end position="304"/>
    </location>
</feature>
<dbReference type="OrthoDB" id="8015430at2759"/>
<dbReference type="InterPro" id="IPR044822">
    <property type="entry name" value="Myb_DNA-bind_4"/>
</dbReference>
<dbReference type="AlphaFoldDB" id="A0A9C6WCL3"/>
<feature type="compositionally biased region" description="Low complexity" evidence="1">
    <location>
        <begin position="461"/>
        <end position="492"/>
    </location>
</feature>
<feature type="compositionally biased region" description="Acidic residues" evidence="1">
    <location>
        <begin position="517"/>
        <end position="533"/>
    </location>
</feature>
<dbReference type="Gene3D" id="1.10.10.60">
    <property type="entry name" value="Homeodomain-like"/>
    <property type="match status" value="1"/>
</dbReference>
<organism evidence="3 6">
    <name type="scientific">Drosophila albomicans</name>
    <name type="common">Fruit fly</name>
    <dbReference type="NCBI Taxonomy" id="7291"/>
    <lineage>
        <taxon>Eukaryota</taxon>
        <taxon>Metazoa</taxon>
        <taxon>Ecdysozoa</taxon>
        <taxon>Arthropoda</taxon>
        <taxon>Hexapoda</taxon>
        <taxon>Insecta</taxon>
        <taxon>Pterygota</taxon>
        <taxon>Neoptera</taxon>
        <taxon>Endopterygota</taxon>
        <taxon>Diptera</taxon>
        <taxon>Brachycera</taxon>
        <taxon>Muscomorpha</taxon>
        <taxon>Ephydroidea</taxon>
        <taxon>Drosophilidae</taxon>
        <taxon>Drosophila</taxon>
    </lineage>
</organism>
<accession>A0A9C6WCL3</accession>
<evidence type="ECO:0000313" key="4">
    <source>
        <dbReference type="RefSeq" id="XP_051858266.1"/>
    </source>
</evidence>
<gene>
    <name evidence="4 5 6" type="primary">LOC117577667</name>
</gene>
<dbReference type="RefSeq" id="XP_051858269.1">
    <property type="nucleotide sequence ID" value="XM_052002309.1"/>
</dbReference>
<feature type="compositionally biased region" description="Basic and acidic residues" evidence="1">
    <location>
        <begin position="292"/>
        <end position="304"/>
    </location>
</feature>
<name>A0A9C6WCL3_DROAB</name>
<feature type="compositionally biased region" description="Low complexity" evidence="1">
    <location>
        <begin position="534"/>
        <end position="552"/>
    </location>
</feature>
<dbReference type="RefSeq" id="XP_051858268.1">
    <property type="nucleotide sequence ID" value="XM_052002308.1"/>
</dbReference>
<evidence type="ECO:0000313" key="5">
    <source>
        <dbReference type="RefSeq" id="XP_051858268.1"/>
    </source>
</evidence>
<dbReference type="RefSeq" id="XP_051858266.1">
    <property type="nucleotide sequence ID" value="XM_052002306.1"/>
</dbReference>
<feature type="compositionally biased region" description="Polar residues" evidence="1">
    <location>
        <begin position="1"/>
        <end position="13"/>
    </location>
</feature>
<dbReference type="Proteomes" id="UP000515160">
    <property type="component" value="Chromosome X"/>
</dbReference>
<proteinExistence type="predicted"/>
<evidence type="ECO:0000256" key="1">
    <source>
        <dbReference type="SAM" id="MobiDB-lite"/>
    </source>
</evidence>
<reference evidence="4 5" key="1">
    <citation type="submission" date="2025-04" db="UniProtKB">
        <authorList>
            <consortium name="RefSeq"/>
        </authorList>
    </citation>
    <scope>IDENTIFICATION</scope>
    <source>
        <strain evidence="4 5">15112-1751.03</strain>
        <tissue evidence="4 5">Whole Adult</tissue>
    </source>
</reference>
<feature type="region of interest" description="Disordered" evidence="1">
    <location>
        <begin position="1"/>
        <end position="22"/>
    </location>
</feature>
<dbReference type="GeneID" id="117577667"/>
<protein>
    <submittedName>
        <fullName evidence="4 5">Uncharacterized protein DDB_G0271670 isoform X1</fullName>
    </submittedName>
</protein>
<feature type="region of interest" description="Disordered" evidence="1">
    <location>
        <begin position="459"/>
        <end position="561"/>
    </location>
</feature>
<dbReference type="Pfam" id="PF13837">
    <property type="entry name" value="Myb_DNA-bind_4"/>
    <property type="match status" value="1"/>
</dbReference>
<evidence type="ECO:0000259" key="2">
    <source>
        <dbReference type="Pfam" id="PF13837"/>
    </source>
</evidence>